<name>A0AAU9PNP4_9ASTR</name>
<organism evidence="1 2">
    <name type="scientific">Lactuca virosa</name>
    <dbReference type="NCBI Taxonomy" id="75947"/>
    <lineage>
        <taxon>Eukaryota</taxon>
        <taxon>Viridiplantae</taxon>
        <taxon>Streptophyta</taxon>
        <taxon>Embryophyta</taxon>
        <taxon>Tracheophyta</taxon>
        <taxon>Spermatophyta</taxon>
        <taxon>Magnoliopsida</taxon>
        <taxon>eudicotyledons</taxon>
        <taxon>Gunneridae</taxon>
        <taxon>Pentapetalae</taxon>
        <taxon>asterids</taxon>
        <taxon>campanulids</taxon>
        <taxon>Asterales</taxon>
        <taxon>Asteraceae</taxon>
        <taxon>Cichorioideae</taxon>
        <taxon>Cichorieae</taxon>
        <taxon>Lactucinae</taxon>
        <taxon>Lactuca</taxon>
    </lineage>
</organism>
<dbReference type="EMBL" id="CAKMRJ010005745">
    <property type="protein sequence ID" value="CAH1451985.1"/>
    <property type="molecule type" value="Genomic_DNA"/>
</dbReference>
<accession>A0AAU9PNP4</accession>
<keyword evidence="2" id="KW-1185">Reference proteome</keyword>
<gene>
    <name evidence="1" type="ORF">LVIROSA_LOCUS37312</name>
</gene>
<reference evidence="1 2" key="1">
    <citation type="submission" date="2022-01" db="EMBL/GenBank/DDBJ databases">
        <authorList>
            <person name="Xiong W."/>
            <person name="Schranz E."/>
        </authorList>
    </citation>
    <scope>NUCLEOTIDE SEQUENCE [LARGE SCALE GENOMIC DNA]</scope>
</reference>
<evidence type="ECO:0000313" key="2">
    <source>
        <dbReference type="Proteomes" id="UP001157418"/>
    </source>
</evidence>
<sequence length="90" mass="9117">MGLPTNFRSLMTLAVEKPHSIVGLVGHLSEHVDSGSGAVTEATPGEAATIEVVPKVAAARDPCSDLVSNRSLGQEDGARLLASVVLVVGG</sequence>
<dbReference type="Proteomes" id="UP001157418">
    <property type="component" value="Unassembled WGS sequence"/>
</dbReference>
<proteinExistence type="predicted"/>
<comment type="caution">
    <text evidence="1">The sequence shown here is derived from an EMBL/GenBank/DDBJ whole genome shotgun (WGS) entry which is preliminary data.</text>
</comment>
<dbReference type="AlphaFoldDB" id="A0AAU9PNP4"/>
<evidence type="ECO:0000313" key="1">
    <source>
        <dbReference type="EMBL" id="CAH1451985.1"/>
    </source>
</evidence>
<protein>
    <submittedName>
        <fullName evidence="1">Uncharacterized protein</fullName>
    </submittedName>
</protein>